<dbReference type="PANTHER" id="PTHR23112:SF0">
    <property type="entry name" value="TRANSMEMBRANE PROTEIN 116"/>
    <property type="match status" value="1"/>
</dbReference>
<evidence type="ECO:0008006" key="9">
    <source>
        <dbReference type="Google" id="ProtNLM"/>
    </source>
</evidence>
<evidence type="ECO:0000256" key="6">
    <source>
        <dbReference type="SAM" id="Phobius"/>
    </source>
</evidence>
<dbReference type="GO" id="GO:0005886">
    <property type="term" value="C:plasma membrane"/>
    <property type="evidence" value="ECO:0007669"/>
    <property type="project" value="TreeGrafter"/>
</dbReference>
<feature type="compositionally biased region" description="Low complexity" evidence="5">
    <location>
        <begin position="468"/>
        <end position="481"/>
    </location>
</feature>
<feature type="transmembrane region" description="Helical" evidence="6">
    <location>
        <begin position="74"/>
        <end position="94"/>
    </location>
</feature>
<dbReference type="EMBL" id="JADGJQ010000009">
    <property type="protein sequence ID" value="KAJ3182319.1"/>
    <property type="molecule type" value="Genomic_DNA"/>
</dbReference>
<evidence type="ECO:0000256" key="2">
    <source>
        <dbReference type="ARBA" id="ARBA00022692"/>
    </source>
</evidence>
<evidence type="ECO:0000313" key="7">
    <source>
        <dbReference type="EMBL" id="KAJ3182319.1"/>
    </source>
</evidence>
<dbReference type="GO" id="GO:0004930">
    <property type="term" value="F:G protein-coupled receptor activity"/>
    <property type="evidence" value="ECO:0007669"/>
    <property type="project" value="TreeGrafter"/>
</dbReference>
<feature type="compositionally biased region" description="Low complexity" evidence="5">
    <location>
        <begin position="448"/>
        <end position="460"/>
    </location>
</feature>
<feature type="transmembrane region" description="Helical" evidence="6">
    <location>
        <begin position="336"/>
        <end position="358"/>
    </location>
</feature>
<evidence type="ECO:0000256" key="4">
    <source>
        <dbReference type="ARBA" id="ARBA00023136"/>
    </source>
</evidence>
<keyword evidence="4 6" id="KW-0472">Membrane</keyword>
<feature type="transmembrane region" description="Helical" evidence="6">
    <location>
        <begin position="34"/>
        <end position="53"/>
    </location>
</feature>
<dbReference type="PANTHER" id="PTHR23112">
    <property type="entry name" value="G PROTEIN-COUPLED RECEPTOR 157-RELATED"/>
    <property type="match status" value="1"/>
</dbReference>
<evidence type="ECO:0000313" key="8">
    <source>
        <dbReference type="Proteomes" id="UP001212152"/>
    </source>
</evidence>
<name>A0AAD5TQU8_9FUNG</name>
<keyword evidence="8" id="KW-1185">Reference proteome</keyword>
<sequence>MLGASWLYGDQGRNVFCAADGVTSASWESNAACAIQGVGIIWASTATGCWCVATILNLHMQIVWSSDFMARHRWLLHLTSWGIPTIIAGFATDLEAVEYDSRGICTVNGQYEAYLVFVPLGIISAVIWFLHSCTTLWVWRQTCLRNLSWQTFTWSSLKDMGSAFARGPRADVAVVEDEEGVVQGGGKDEMRPTSQFSDPLSTTSSATTLNNILAIPTEPPTPRTKDGSELEGVRAVQRRLIMFAGVIMSFLVMYAVFYHEDVSRIQSSLQEAPFNATAPSFYPQFAANPTTPLEDLVVCVHNMGALASGAPAVYETCTRALADAGRLSLPEMWRRVLAELTISIAGICLLAVLGWRLVPDWRDYWADRKERQYRAARNRGQIGALLPPISTLRLPRRSTASASARSAGGLTTAGNNSASAGGGIIIPPPLELATFKISPGSNFHTLSSMSLSPASKSSPSFGRPPPAASVRSRSGSGNSSNLVANYLRRTPPSPGAGHLGGGISPPLPVRVTALGGGGGGTLASDSASLSSNAPSVNLPPFSLGACESIHTLSKSVSEREAFGPQFRPW</sequence>
<gene>
    <name evidence="7" type="ORF">HDU87_008481</name>
</gene>
<evidence type="ECO:0000256" key="1">
    <source>
        <dbReference type="ARBA" id="ARBA00004141"/>
    </source>
</evidence>
<dbReference type="Gene3D" id="1.20.1070.10">
    <property type="entry name" value="Rhodopsin 7-helix transmembrane proteins"/>
    <property type="match status" value="1"/>
</dbReference>
<feature type="region of interest" description="Disordered" evidence="5">
    <location>
        <begin position="448"/>
        <end position="504"/>
    </location>
</feature>
<feature type="region of interest" description="Disordered" evidence="5">
    <location>
        <begin position="181"/>
        <end position="203"/>
    </location>
</feature>
<comment type="subcellular location">
    <subcellularLocation>
        <location evidence="1">Membrane</location>
        <topology evidence="1">Multi-pass membrane protein</topology>
    </subcellularLocation>
</comment>
<keyword evidence="2 6" id="KW-0812">Transmembrane</keyword>
<feature type="transmembrane region" description="Helical" evidence="6">
    <location>
        <begin position="240"/>
        <end position="259"/>
    </location>
</feature>
<organism evidence="7 8">
    <name type="scientific">Geranomyces variabilis</name>
    <dbReference type="NCBI Taxonomy" id="109894"/>
    <lineage>
        <taxon>Eukaryota</taxon>
        <taxon>Fungi</taxon>
        <taxon>Fungi incertae sedis</taxon>
        <taxon>Chytridiomycota</taxon>
        <taxon>Chytridiomycota incertae sedis</taxon>
        <taxon>Chytridiomycetes</taxon>
        <taxon>Spizellomycetales</taxon>
        <taxon>Powellomycetaceae</taxon>
        <taxon>Geranomyces</taxon>
    </lineage>
</organism>
<evidence type="ECO:0000256" key="3">
    <source>
        <dbReference type="ARBA" id="ARBA00022989"/>
    </source>
</evidence>
<feature type="transmembrane region" description="Helical" evidence="6">
    <location>
        <begin position="114"/>
        <end position="139"/>
    </location>
</feature>
<proteinExistence type="predicted"/>
<keyword evidence="3 6" id="KW-1133">Transmembrane helix</keyword>
<accession>A0AAD5TQU8</accession>
<reference evidence="7" key="1">
    <citation type="submission" date="2020-05" db="EMBL/GenBank/DDBJ databases">
        <title>Phylogenomic resolution of chytrid fungi.</title>
        <authorList>
            <person name="Stajich J.E."/>
            <person name="Amses K."/>
            <person name="Simmons R."/>
            <person name="Seto K."/>
            <person name="Myers J."/>
            <person name="Bonds A."/>
            <person name="Quandt C.A."/>
            <person name="Barry K."/>
            <person name="Liu P."/>
            <person name="Grigoriev I."/>
            <person name="Longcore J.E."/>
            <person name="James T.Y."/>
        </authorList>
    </citation>
    <scope>NUCLEOTIDE SEQUENCE</scope>
    <source>
        <strain evidence="7">JEL0379</strain>
    </source>
</reference>
<evidence type="ECO:0000256" key="5">
    <source>
        <dbReference type="SAM" id="MobiDB-lite"/>
    </source>
</evidence>
<dbReference type="Proteomes" id="UP001212152">
    <property type="component" value="Unassembled WGS sequence"/>
</dbReference>
<dbReference type="GO" id="GO:0007189">
    <property type="term" value="P:adenylate cyclase-activating G protein-coupled receptor signaling pathway"/>
    <property type="evidence" value="ECO:0007669"/>
    <property type="project" value="TreeGrafter"/>
</dbReference>
<comment type="caution">
    <text evidence="7">The sequence shown here is derived from an EMBL/GenBank/DDBJ whole genome shotgun (WGS) entry which is preliminary data.</text>
</comment>
<dbReference type="AlphaFoldDB" id="A0AAD5TQU8"/>
<protein>
    <recommendedName>
        <fullName evidence="9">G-protein coupled receptors family 2 profile 2 domain-containing protein</fullName>
    </recommendedName>
</protein>